<keyword evidence="2" id="KW-0472">Membrane</keyword>
<feature type="transmembrane region" description="Helical" evidence="2">
    <location>
        <begin position="547"/>
        <end position="568"/>
    </location>
</feature>
<accession>A0A6L9SSQ1</accession>
<feature type="region of interest" description="Disordered" evidence="1">
    <location>
        <begin position="450"/>
        <end position="475"/>
    </location>
</feature>
<proteinExistence type="predicted"/>
<keyword evidence="4" id="KW-1185">Reference proteome</keyword>
<gene>
    <name evidence="3" type="ORF">GFD21_07615</name>
</gene>
<feature type="compositionally biased region" description="Polar residues" evidence="1">
    <location>
        <begin position="572"/>
        <end position="592"/>
    </location>
</feature>
<evidence type="ECO:0000313" key="4">
    <source>
        <dbReference type="Proteomes" id="UP000483293"/>
    </source>
</evidence>
<dbReference type="AlphaFoldDB" id="A0A6L9SSQ1"/>
<keyword evidence="2" id="KW-0812">Transmembrane</keyword>
<feature type="region of interest" description="Disordered" evidence="1">
    <location>
        <begin position="501"/>
        <end position="532"/>
    </location>
</feature>
<name>A0A6L9SSQ1_9BIFI</name>
<keyword evidence="2" id="KW-1133">Transmembrane helix</keyword>
<evidence type="ECO:0000313" key="3">
    <source>
        <dbReference type="EMBL" id="NEG55627.1"/>
    </source>
</evidence>
<evidence type="ECO:0000256" key="2">
    <source>
        <dbReference type="SAM" id="Phobius"/>
    </source>
</evidence>
<comment type="caution">
    <text evidence="3">The sequence shown here is derived from an EMBL/GenBank/DDBJ whole genome shotgun (WGS) entry which is preliminary data.</text>
</comment>
<evidence type="ECO:0000256" key="1">
    <source>
        <dbReference type="SAM" id="MobiDB-lite"/>
    </source>
</evidence>
<reference evidence="3 4" key="1">
    <citation type="submission" date="2019-10" db="EMBL/GenBank/DDBJ databases">
        <title>Bifidobacterium from non-human primates.</title>
        <authorList>
            <person name="Modesto M."/>
        </authorList>
    </citation>
    <scope>NUCLEOTIDE SEQUENCE [LARGE SCALE GENOMIC DNA]</scope>
    <source>
        <strain evidence="3 4">SMA15</strain>
    </source>
</reference>
<dbReference type="EMBL" id="WHZV01000006">
    <property type="protein sequence ID" value="NEG55627.1"/>
    <property type="molecule type" value="Genomic_DNA"/>
</dbReference>
<organism evidence="3 4">
    <name type="scientific">Bifidobacterium platyrrhinorum</name>
    <dbReference type="NCBI Taxonomy" id="2661628"/>
    <lineage>
        <taxon>Bacteria</taxon>
        <taxon>Bacillati</taxon>
        <taxon>Actinomycetota</taxon>
        <taxon>Actinomycetes</taxon>
        <taxon>Bifidobacteriales</taxon>
        <taxon>Bifidobacteriaceae</taxon>
        <taxon>Bifidobacterium</taxon>
    </lineage>
</organism>
<feature type="compositionally biased region" description="Pro residues" evidence="1">
    <location>
        <begin position="512"/>
        <end position="522"/>
    </location>
</feature>
<dbReference type="RefSeq" id="WP_163197377.1">
    <property type="nucleotide sequence ID" value="NZ_WHZV01000006.1"/>
</dbReference>
<dbReference type="Proteomes" id="UP000483293">
    <property type="component" value="Unassembled WGS sequence"/>
</dbReference>
<sequence length="637" mass="66498">MKPQLGDTLFNRYTLVTLLRDEPGVQAWKANDRVLAHDCQLFVLTAPSTIEDISSLASQLGRKNGITPVLQFRRADKAAVLITRVETGLSLTEYLNGPASGTISFEAMRSIIGEAAVIAGALQQPRLSTDTIRISVQGVEIADAPLSGMLAEPTGAPDTMQGEQLAIRQLAGVLYALLTRTPSKPGTTYDLNAISGDIPPEFRVILSRGLELTNEQGRRGEPMLTLGELTALLGDCTPLTALADHDLALPTDPGNGSISTAMLRPLDEQEFVELPAGAVTSEKLPDLTIHRPLTEAEAARHAERVVAEQNRQTFAEMQAAFDNYSPRVLGHTAGTAGADAPSGMAANGRPLVMPDLPERPKSAAAGGANADSGRNGRGRGAKSDNQYQTVEYHTGTDDLFHDFSFQTYPSSASVPAGLNPGEETTRIPVVVDPNMATEAINVSAIRHPHDAATHGTGTAGAPAGAGAASSAPAGAPDMDATITTFGHQNAAAAPIAITPHHDAAAGNGMPASVPPSFAPSPSPISDDTSAGEDLSDQRLFGKMTTTVVVVIVAAVVVIASLVFALMTFTNTNSNPQDKGVDKNNQWPDQQNLDDVPFGDESGNANSSGQSGSSSNSSSSAGSEGGIEYINVTDAYWR</sequence>
<feature type="compositionally biased region" description="Low complexity" evidence="1">
    <location>
        <begin position="453"/>
        <end position="475"/>
    </location>
</feature>
<feature type="region of interest" description="Disordered" evidence="1">
    <location>
        <begin position="355"/>
        <end position="384"/>
    </location>
</feature>
<feature type="region of interest" description="Disordered" evidence="1">
    <location>
        <begin position="572"/>
        <end position="624"/>
    </location>
</feature>
<feature type="compositionally biased region" description="Low complexity" evidence="1">
    <location>
        <begin position="600"/>
        <end position="621"/>
    </location>
</feature>
<feature type="compositionally biased region" description="Low complexity" evidence="1">
    <location>
        <begin position="362"/>
        <end position="373"/>
    </location>
</feature>
<protein>
    <submittedName>
        <fullName evidence="3">Uncharacterized protein</fullName>
    </submittedName>
</protein>